<dbReference type="EMBL" id="BARU01004092">
    <property type="protein sequence ID" value="GAH18564.1"/>
    <property type="molecule type" value="Genomic_DNA"/>
</dbReference>
<proteinExistence type="predicted"/>
<dbReference type="Gene3D" id="2.60.120.10">
    <property type="entry name" value="Jelly Rolls"/>
    <property type="match status" value="1"/>
</dbReference>
<organism evidence="3">
    <name type="scientific">marine sediment metagenome</name>
    <dbReference type="NCBI Taxonomy" id="412755"/>
    <lineage>
        <taxon>unclassified sequences</taxon>
        <taxon>metagenomes</taxon>
        <taxon>ecological metagenomes</taxon>
    </lineage>
</organism>
<name>X1EN85_9ZZZZ</name>
<feature type="domain" description="Cupin type-2" evidence="2">
    <location>
        <begin position="37"/>
        <end position="104"/>
    </location>
</feature>
<protein>
    <recommendedName>
        <fullName evidence="2">Cupin type-2 domain-containing protein</fullName>
    </recommendedName>
</protein>
<accession>X1EN85</accession>
<dbReference type="InterPro" id="IPR011051">
    <property type="entry name" value="RmlC_Cupin_sf"/>
</dbReference>
<evidence type="ECO:0000259" key="2">
    <source>
        <dbReference type="Pfam" id="PF07883"/>
    </source>
</evidence>
<gene>
    <name evidence="3" type="ORF">S03H2_08423</name>
</gene>
<dbReference type="PANTHER" id="PTHR35848">
    <property type="entry name" value="OXALATE-BINDING PROTEIN"/>
    <property type="match status" value="1"/>
</dbReference>
<evidence type="ECO:0000313" key="3">
    <source>
        <dbReference type="EMBL" id="GAH18564.1"/>
    </source>
</evidence>
<dbReference type="SUPFAM" id="SSF51182">
    <property type="entry name" value="RmlC-like cupins"/>
    <property type="match status" value="1"/>
</dbReference>
<dbReference type="CDD" id="cd02222">
    <property type="entry name" value="cupin_TM1459-like"/>
    <property type="match status" value="1"/>
</dbReference>
<dbReference type="AlphaFoldDB" id="X1EN85"/>
<reference evidence="3" key="1">
    <citation type="journal article" date="2014" name="Front. Microbiol.">
        <title>High frequency of phylogenetically diverse reductive dehalogenase-homologous genes in deep subseafloor sedimentary metagenomes.</title>
        <authorList>
            <person name="Kawai M."/>
            <person name="Futagami T."/>
            <person name="Toyoda A."/>
            <person name="Takaki Y."/>
            <person name="Nishi S."/>
            <person name="Hori S."/>
            <person name="Arai W."/>
            <person name="Tsubouchi T."/>
            <person name="Morono Y."/>
            <person name="Uchiyama I."/>
            <person name="Ito T."/>
            <person name="Fujiyama A."/>
            <person name="Inagaki F."/>
            <person name="Takami H."/>
        </authorList>
    </citation>
    <scope>NUCLEOTIDE SEQUENCE</scope>
    <source>
        <strain evidence="3">Expedition CK06-06</strain>
    </source>
</reference>
<comment type="caution">
    <text evidence="3">The sequence shown here is derived from an EMBL/GenBank/DDBJ whole genome shotgun (WGS) entry which is preliminary data.</text>
</comment>
<dbReference type="InterPro" id="IPR014710">
    <property type="entry name" value="RmlC-like_jellyroll"/>
</dbReference>
<dbReference type="InterPro" id="IPR051610">
    <property type="entry name" value="GPI/OXD"/>
</dbReference>
<sequence length="109" mass="12051">MKVSDYLDTKPSEEVPGVIKREVITAEDGAPHFCMRVFEVEPGSSTPSHSHWWEHEVFILSGQGVVVGEQGETSIGKDSVVFIAPNEQHCFVNTGSEVLRFICLIPLHS</sequence>
<evidence type="ECO:0000256" key="1">
    <source>
        <dbReference type="ARBA" id="ARBA00022723"/>
    </source>
</evidence>
<dbReference type="GO" id="GO:0046872">
    <property type="term" value="F:metal ion binding"/>
    <property type="evidence" value="ECO:0007669"/>
    <property type="project" value="UniProtKB-KW"/>
</dbReference>
<dbReference type="InterPro" id="IPR013096">
    <property type="entry name" value="Cupin_2"/>
</dbReference>
<dbReference type="Pfam" id="PF07883">
    <property type="entry name" value="Cupin_2"/>
    <property type="match status" value="1"/>
</dbReference>
<dbReference type="PANTHER" id="PTHR35848:SF6">
    <property type="entry name" value="CUPIN TYPE-2 DOMAIN-CONTAINING PROTEIN"/>
    <property type="match status" value="1"/>
</dbReference>
<keyword evidence="1" id="KW-0479">Metal-binding</keyword>